<organism evidence="2 3">
    <name type="scientific">Elstera litoralis</name>
    <dbReference type="NCBI Taxonomy" id="552518"/>
    <lineage>
        <taxon>Bacteria</taxon>
        <taxon>Pseudomonadati</taxon>
        <taxon>Pseudomonadota</taxon>
        <taxon>Alphaproteobacteria</taxon>
        <taxon>Rhodospirillales</taxon>
        <taxon>Rhodospirillaceae</taxon>
        <taxon>Elstera</taxon>
    </lineage>
</organism>
<protein>
    <submittedName>
        <fullName evidence="2">Uncharacterized protein</fullName>
    </submittedName>
</protein>
<keyword evidence="3" id="KW-1185">Reference proteome</keyword>
<evidence type="ECO:0000313" key="3">
    <source>
        <dbReference type="Proteomes" id="UP000033774"/>
    </source>
</evidence>
<evidence type="ECO:0000256" key="1">
    <source>
        <dbReference type="SAM" id="MobiDB-lite"/>
    </source>
</evidence>
<proteinExistence type="predicted"/>
<evidence type="ECO:0000313" key="2">
    <source>
        <dbReference type="EMBL" id="KJV10448.1"/>
    </source>
</evidence>
<gene>
    <name evidence="2" type="ORF">VZ95_04830</name>
</gene>
<feature type="region of interest" description="Disordered" evidence="1">
    <location>
        <begin position="45"/>
        <end position="72"/>
    </location>
</feature>
<reference evidence="2 3" key="1">
    <citation type="submission" date="2015-03" db="EMBL/GenBank/DDBJ databases">
        <title>Draft genome sequence of Elstera litoralis.</title>
        <authorList>
            <person name="Rahalkar M.C."/>
            <person name="Dhakephalkar P.K."/>
            <person name="Pore S.D."/>
            <person name="Arora P."/>
            <person name="Kapse N.G."/>
            <person name="Pandit P.S."/>
        </authorList>
    </citation>
    <scope>NUCLEOTIDE SEQUENCE [LARGE SCALE GENOMIC DNA]</scope>
    <source>
        <strain evidence="2 3">Dia-1</strain>
    </source>
</reference>
<dbReference type="AlphaFoldDB" id="A0A0F3IV61"/>
<dbReference type="EMBL" id="LAJY01000095">
    <property type="protein sequence ID" value="KJV10448.1"/>
    <property type="molecule type" value="Genomic_DNA"/>
</dbReference>
<sequence>MGMSDLHLDPLDRPNLPSFLIAPKQEKPSTGARLRAAFTGWLPKRAGASPKKITDPKRLLMGPSVTPPPPLG</sequence>
<comment type="caution">
    <text evidence="2">The sequence shown here is derived from an EMBL/GenBank/DDBJ whole genome shotgun (WGS) entry which is preliminary data.</text>
</comment>
<name>A0A0F3IV61_9PROT</name>
<dbReference type="Proteomes" id="UP000033774">
    <property type="component" value="Unassembled WGS sequence"/>
</dbReference>
<accession>A0A0F3IV61</accession>